<dbReference type="SUPFAM" id="SSF56300">
    <property type="entry name" value="Metallo-dependent phosphatases"/>
    <property type="match status" value="1"/>
</dbReference>
<dbReference type="RefSeq" id="WP_068627754.1">
    <property type="nucleotide sequence ID" value="NZ_LRIE01000045.1"/>
</dbReference>
<dbReference type="CDD" id="cd07381">
    <property type="entry name" value="MPP_CapA"/>
    <property type="match status" value="1"/>
</dbReference>
<dbReference type="STRING" id="43678.OJAG_06560"/>
<dbReference type="Proteomes" id="UP000093412">
    <property type="component" value="Unassembled WGS sequence"/>
</dbReference>
<proteinExistence type="inferred from homology"/>
<evidence type="ECO:0000259" key="3">
    <source>
        <dbReference type="SMART" id="SM00854"/>
    </source>
</evidence>
<sequence length="440" mass="44445">MTRHVRAVRRRRRLGQLLAAGLVAGIVAASGALLLDPGAVPPAQASATPAPAPAEPSPTPEPDAVFTIVAAGDVLPHLPVHASARTGPGRYDFSTLLAGTDAWVSGADLALCHLEVPLTAPGEHPAGYPRFVADSHLATDLREQGWDGCSTASNHSVDQGLPGVVATLDALDAAGLGHVGTARSAAEAAGPALYVLERAGRELVVAHLSATYGTNGMPVPSSAPWSVTLLAADDMVARATAARAAGADLVVVSMHAGVEYATAPTTEQIELATALAASGQVDLVLGHHAHVPQPVELLPGGPDGQGMWVAYGLGNYVSNQDSACCVPGTESGLLVTATVTQPADGAARVTGFEWTATTVDRLGKHAVHVLPEILPQGTATLAPGELGARYDRVRAAAGAAAAERLTPPVATGTAPRLGTEALAGATAEAVPPDDLPTDQD</sequence>
<evidence type="ECO:0000313" key="7">
    <source>
        <dbReference type="Proteomes" id="UP000093412"/>
    </source>
</evidence>
<dbReference type="PANTHER" id="PTHR33393">
    <property type="entry name" value="POLYGLUTAMINE SYNTHESIS ACCESSORY PROTEIN RV0574C-RELATED"/>
    <property type="match status" value="1"/>
</dbReference>
<keyword evidence="7" id="KW-1185">Reference proteome</keyword>
<dbReference type="Proteomes" id="UP000076447">
    <property type="component" value="Unassembled WGS sequence"/>
</dbReference>
<dbReference type="EMBL" id="MAQA01000092">
    <property type="protein sequence ID" value="OCI29283.1"/>
    <property type="molecule type" value="Genomic_DNA"/>
</dbReference>
<dbReference type="PATRIC" id="fig|43678.3.peg.692"/>
<dbReference type="InterPro" id="IPR029052">
    <property type="entry name" value="Metallo-depent_PP-like"/>
</dbReference>
<dbReference type="Gene3D" id="3.60.21.10">
    <property type="match status" value="1"/>
</dbReference>
<comment type="similarity">
    <text evidence="1">Belongs to the CapA family.</text>
</comment>
<dbReference type="SMART" id="SM00854">
    <property type="entry name" value="PGA_cap"/>
    <property type="match status" value="1"/>
</dbReference>
<feature type="region of interest" description="Disordered" evidence="2">
    <location>
        <begin position="406"/>
        <end position="440"/>
    </location>
</feature>
<reference evidence="4 6" key="1">
    <citation type="submission" date="2016-01" db="EMBL/GenBank/DDBJ databases">
        <title>Genome sequence of Oerskovia enterophila VJag, an agar and cellulose degrading bacterium.</title>
        <authorList>
            <person name="Poehlein A."/>
            <person name="Jag V."/>
            <person name="Bengelsdorf F."/>
            <person name="Duerre P."/>
            <person name="Daniel R."/>
        </authorList>
    </citation>
    <scope>NUCLEOTIDE SEQUENCE [LARGE SCALE GENOMIC DNA]</scope>
    <source>
        <strain evidence="4 6">VJag</strain>
    </source>
</reference>
<feature type="domain" description="Capsule synthesis protein CapA" evidence="3">
    <location>
        <begin position="67"/>
        <end position="320"/>
    </location>
</feature>
<dbReference type="PANTHER" id="PTHR33393:SF13">
    <property type="entry name" value="PGA BIOSYNTHESIS PROTEIN CAPA"/>
    <property type="match status" value="1"/>
</dbReference>
<feature type="compositionally biased region" description="Low complexity" evidence="2">
    <location>
        <begin position="417"/>
        <end position="429"/>
    </location>
</feature>
<organism evidence="4 6">
    <name type="scientific">Oerskovia enterophila</name>
    <dbReference type="NCBI Taxonomy" id="43678"/>
    <lineage>
        <taxon>Bacteria</taxon>
        <taxon>Bacillati</taxon>
        <taxon>Actinomycetota</taxon>
        <taxon>Actinomycetes</taxon>
        <taxon>Micrococcales</taxon>
        <taxon>Cellulomonadaceae</taxon>
        <taxon>Oerskovia</taxon>
    </lineage>
</organism>
<dbReference type="EMBL" id="LRIE01000045">
    <property type="protein sequence ID" value="KZM36671.1"/>
    <property type="molecule type" value="Genomic_DNA"/>
</dbReference>
<reference evidence="5 7" key="2">
    <citation type="submission" date="2016-06" db="EMBL/GenBank/DDBJ databases">
        <title>Genome sequence of Oerskovia enterophila DSM 43852.</title>
        <authorList>
            <person name="Poehlein A."/>
            <person name="Jag V."/>
            <person name="Bengelsdorf F.R."/>
            <person name="Daniel R."/>
            <person name="Duerre P."/>
        </authorList>
    </citation>
    <scope>NUCLEOTIDE SEQUENCE [LARGE SCALE GENOMIC DNA]</scope>
    <source>
        <strain evidence="5 7">DSM 43852</strain>
    </source>
</reference>
<dbReference type="InterPro" id="IPR052169">
    <property type="entry name" value="CW_Biosynth-Accessory"/>
</dbReference>
<dbReference type="InterPro" id="IPR019079">
    <property type="entry name" value="Capsule_synth_CapA"/>
</dbReference>
<evidence type="ECO:0000256" key="1">
    <source>
        <dbReference type="ARBA" id="ARBA00005662"/>
    </source>
</evidence>
<evidence type="ECO:0000313" key="6">
    <source>
        <dbReference type="Proteomes" id="UP000076447"/>
    </source>
</evidence>
<protein>
    <submittedName>
        <fullName evidence="4">Capsule biosynthesis protein CapA</fullName>
    </submittedName>
</protein>
<dbReference type="OrthoDB" id="9810718at2"/>
<dbReference type="Pfam" id="PF09587">
    <property type="entry name" value="PGA_cap"/>
    <property type="match status" value="1"/>
</dbReference>
<evidence type="ECO:0000313" key="4">
    <source>
        <dbReference type="EMBL" id="KZM36671.1"/>
    </source>
</evidence>
<comment type="caution">
    <text evidence="4">The sequence shown here is derived from an EMBL/GenBank/DDBJ whole genome shotgun (WGS) entry which is preliminary data.</text>
</comment>
<accession>A0A163SQQ6</accession>
<dbReference type="AlphaFoldDB" id="A0A163SQQ6"/>
<gene>
    <name evidence="4" type="primary">capA</name>
    <name evidence="5" type="ORF">OERS_40370</name>
    <name evidence="4" type="ORF">OJAG_06560</name>
</gene>
<evidence type="ECO:0000313" key="5">
    <source>
        <dbReference type="EMBL" id="OCI29283.1"/>
    </source>
</evidence>
<name>A0A163SQQ6_9CELL</name>
<evidence type="ECO:0000256" key="2">
    <source>
        <dbReference type="SAM" id="MobiDB-lite"/>
    </source>
</evidence>